<comment type="subunit">
    <text evidence="2 6">Heterotrimer of A, B and C subunits.</text>
</comment>
<evidence type="ECO:0000256" key="4">
    <source>
        <dbReference type="ARBA" id="ARBA00047380"/>
    </source>
</evidence>
<name>A0A223KKB6_9BACI</name>
<dbReference type="RefSeq" id="WP_066416096.1">
    <property type="nucleotide sequence ID" value="NZ_CP018866.1"/>
</dbReference>
<keyword evidence="6" id="KW-0067">ATP-binding</keyword>
<dbReference type="GO" id="GO:0006450">
    <property type="term" value="P:regulation of translational fidelity"/>
    <property type="evidence" value="ECO:0007669"/>
    <property type="project" value="InterPro"/>
</dbReference>
<dbReference type="SUPFAM" id="SSF141000">
    <property type="entry name" value="Glu-tRNAGln amidotransferase C subunit"/>
    <property type="match status" value="1"/>
</dbReference>
<gene>
    <name evidence="6" type="primary">gatC</name>
    <name evidence="7" type="ORF">BC6307_00225</name>
</gene>
<dbReference type="PANTHER" id="PTHR15004">
    <property type="entry name" value="GLUTAMYL-TRNA(GLN) AMIDOTRANSFERASE SUBUNIT C, MITOCHONDRIAL"/>
    <property type="match status" value="1"/>
</dbReference>
<comment type="function">
    <text evidence="3 6">Allows the formation of correctly charged Asn-tRNA(Asn) or Gln-tRNA(Gln) through the transamidation of misacylated Asp-tRNA(Asn) or Glu-tRNA(Gln) in organisms which lack either or both of asparaginyl-tRNA or glutaminyl-tRNA synthetases. The reaction takes place in the presence of glutamine and ATP through an activated phospho-Asp-tRNA(Asn) or phospho-Glu-tRNA(Gln).</text>
</comment>
<proteinExistence type="inferred from homology"/>
<keyword evidence="6" id="KW-0648">Protein biosynthesis</keyword>
<evidence type="ECO:0000256" key="5">
    <source>
        <dbReference type="ARBA" id="ARBA00047913"/>
    </source>
</evidence>
<dbReference type="GO" id="GO:0070681">
    <property type="term" value="P:glutaminyl-tRNAGln biosynthesis via transamidation"/>
    <property type="evidence" value="ECO:0007669"/>
    <property type="project" value="TreeGrafter"/>
</dbReference>
<keyword evidence="8" id="KW-1185">Reference proteome</keyword>
<sequence>MSRISKDQVKHVAHLARLAITEEEAELFTNQLDSIITFAEQLNELDTENVQPTTHVLHMKNVLREDVPAKGLPVEEVLKNAPDHKDGQVRVPSILE</sequence>
<dbReference type="GO" id="GO:0050566">
    <property type="term" value="F:asparaginyl-tRNA synthase (glutamine-hydrolyzing) activity"/>
    <property type="evidence" value="ECO:0007669"/>
    <property type="project" value="RHEA"/>
</dbReference>
<dbReference type="GO" id="GO:0016740">
    <property type="term" value="F:transferase activity"/>
    <property type="evidence" value="ECO:0007669"/>
    <property type="project" value="UniProtKB-KW"/>
</dbReference>
<dbReference type="InterPro" id="IPR036113">
    <property type="entry name" value="Asp/Glu-ADT_sf_sub_c"/>
</dbReference>
<evidence type="ECO:0000313" key="7">
    <source>
        <dbReference type="EMBL" id="AST89807.1"/>
    </source>
</evidence>
<evidence type="ECO:0000256" key="6">
    <source>
        <dbReference type="HAMAP-Rule" id="MF_00122"/>
    </source>
</evidence>
<accession>A0A223KKB6</accession>
<keyword evidence="6" id="KW-0436">Ligase</keyword>
<dbReference type="Pfam" id="PF02686">
    <property type="entry name" value="GatC"/>
    <property type="match status" value="1"/>
</dbReference>
<reference evidence="7 8" key="1">
    <citation type="submission" date="2016-12" db="EMBL/GenBank/DDBJ databases">
        <title>The whole genome sequencing and assembly of Bacillus cohnii DSM 6307T strain.</title>
        <authorList>
            <person name="Lee Y.-J."/>
            <person name="Yi H."/>
            <person name="Bahn Y.-S."/>
            <person name="Kim J.F."/>
            <person name="Lee D.-W."/>
        </authorList>
    </citation>
    <scope>NUCLEOTIDE SEQUENCE [LARGE SCALE GENOMIC DNA]</scope>
    <source>
        <strain evidence="7 8">DSM 6307</strain>
    </source>
</reference>
<evidence type="ECO:0000313" key="8">
    <source>
        <dbReference type="Proteomes" id="UP000215224"/>
    </source>
</evidence>
<dbReference type="STRING" id="1314751.GCA_001591425_02287"/>
<organism evidence="7 8">
    <name type="scientific">Sutcliffiella cohnii</name>
    <dbReference type="NCBI Taxonomy" id="33932"/>
    <lineage>
        <taxon>Bacteria</taxon>
        <taxon>Bacillati</taxon>
        <taxon>Bacillota</taxon>
        <taxon>Bacilli</taxon>
        <taxon>Bacillales</taxon>
        <taxon>Bacillaceae</taxon>
        <taxon>Sutcliffiella</taxon>
    </lineage>
</organism>
<evidence type="ECO:0000256" key="3">
    <source>
        <dbReference type="ARBA" id="ARBA00024799"/>
    </source>
</evidence>
<comment type="catalytic activity">
    <reaction evidence="4 6">
        <text>L-aspartyl-tRNA(Asn) + L-glutamine + ATP + H2O = L-asparaginyl-tRNA(Asn) + L-glutamate + ADP + phosphate + 2 H(+)</text>
        <dbReference type="Rhea" id="RHEA:14513"/>
        <dbReference type="Rhea" id="RHEA-COMP:9674"/>
        <dbReference type="Rhea" id="RHEA-COMP:9677"/>
        <dbReference type="ChEBI" id="CHEBI:15377"/>
        <dbReference type="ChEBI" id="CHEBI:15378"/>
        <dbReference type="ChEBI" id="CHEBI:29985"/>
        <dbReference type="ChEBI" id="CHEBI:30616"/>
        <dbReference type="ChEBI" id="CHEBI:43474"/>
        <dbReference type="ChEBI" id="CHEBI:58359"/>
        <dbReference type="ChEBI" id="CHEBI:78515"/>
        <dbReference type="ChEBI" id="CHEBI:78516"/>
        <dbReference type="ChEBI" id="CHEBI:456216"/>
    </reaction>
</comment>
<dbReference type="HAMAP" id="MF_00122">
    <property type="entry name" value="GatC"/>
    <property type="match status" value="1"/>
</dbReference>
<dbReference type="EC" id="6.3.5.-" evidence="6"/>
<dbReference type="GO" id="GO:0006412">
    <property type="term" value="P:translation"/>
    <property type="evidence" value="ECO:0007669"/>
    <property type="project" value="UniProtKB-UniRule"/>
</dbReference>
<dbReference type="NCBIfam" id="TIGR00135">
    <property type="entry name" value="gatC"/>
    <property type="match status" value="1"/>
</dbReference>
<keyword evidence="7" id="KW-0808">Transferase</keyword>
<dbReference type="GO" id="GO:0050567">
    <property type="term" value="F:glutaminyl-tRNA synthase (glutamine-hydrolyzing) activity"/>
    <property type="evidence" value="ECO:0007669"/>
    <property type="project" value="UniProtKB-UniRule"/>
</dbReference>
<evidence type="ECO:0000256" key="1">
    <source>
        <dbReference type="ARBA" id="ARBA00010757"/>
    </source>
</evidence>
<dbReference type="KEGG" id="bcoh:BC6307_00225"/>
<dbReference type="PANTHER" id="PTHR15004:SF0">
    <property type="entry name" value="GLUTAMYL-TRNA(GLN) AMIDOTRANSFERASE SUBUNIT C, MITOCHONDRIAL"/>
    <property type="match status" value="1"/>
</dbReference>
<dbReference type="AlphaFoldDB" id="A0A223KKB6"/>
<comment type="similarity">
    <text evidence="1 6">Belongs to the GatC family.</text>
</comment>
<dbReference type="GO" id="GO:0005524">
    <property type="term" value="F:ATP binding"/>
    <property type="evidence" value="ECO:0007669"/>
    <property type="project" value="UniProtKB-KW"/>
</dbReference>
<dbReference type="EMBL" id="CP018866">
    <property type="protein sequence ID" value="AST89807.1"/>
    <property type="molecule type" value="Genomic_DNA"/>
</dbReference>
<protein>
    <recommendedName>
        <fullName evidence="6">Aspartyl/glutamyl-tRNA(Asn/Gln) amidotransferase subunit C</fullName>
        <shortName evidence="6">Asp/Glu-ADT subunit C</shortName>
        <ecNumber evidence="6">6.3.5.-</ecNumber>
    </recommendedName>
</protein>
<keyword evidence="6" id="KW-0547">Nucleotide-binding</keyword>
<comment type="catalytic activity">
    <reaction evidence="5 6">
        <text>L-glutamyl-tRNA(Gln) + L-glutamine + ATP + H2O = L-glutaminyl-tRNA(Gln) + L-glutamate + ADP + phosphate + H(+)</text>
        <dbReference type="Rhea" id="RHEA:17521"/>
        <dbReference type="Rhea" id="RHEA-COMP:9681"/>
        <dbReference type="Rhea" id="RHEA-COMP:9684"/>
        <dbReference type="ChEBI" id="CHEBI:15377"/>
        <dbReference type="ChEBI" id="CHEBI:15378"/>
        <dbReference type="ChEBI" id="CHEBI:29985"/>
        <dbReference type="ChEBI" id="CHEBI:30616"/>
        <dbReference type="ChEBI" id="CHEBI:43474"/>
        <dbReference type="ChEBI" id="CHEBI:58359"/>
        <dbReference type="ChEBI" id="CHEBI:78520"/>
        <dbReference type="ChEBI" id="CHEBI:78521"/>
        <dbReference type="ChEBI" id="CHEBI:456216"/>
    </reaction>
</comment>
<evidence type="ECO:0000256" key="2">
    <source>
        <dbReference type="ARBA" id="ARBA00011123"/>
    </source>
</evidence>
<dbReference type="Gene3D" id="1.10.20.60">
    <property type="entry name" value="Glu-tRNAGln amidotransferase C subunit, N-terminal domain"/>
    <property type="match status" value="1"/>
</dbReference>
<dbReference type="InterPro" id="IPR003837">
    <property type="entry name" value="GatC"/>
</dbReference>
<dbReference type="Proteomes" id="UP000215224">
    <property type="component" value="Chromosome"/>
</dbReference>